<proteinExistence type="predicted"/>
<dbReference type="Gene3D" id="1.25.40.20">
    <property type="entry name" value="Ankyrin repeat-containing domain"/>
    <property type="match status" value="2"/>
</dbReference>
<gene>
    <name evidence="4" type="ORF">PHYSODRAFT_436245</name>
</gene>
<dbReference type="SUPFAM" id="SSF48403">
    <property type="entry name" value="Ankyrin repeat"/>
    <property type="match status" value="1"/>
</dbReference>
<evidence type="ECO:0000256" key="3">
    <source>
        <dbReference type="PROSITE-ProRule" id="PRU00023"/>
    </source>
</evidence>
<feature type="non-terminal residue" evidence="4">
    <location>
        <position position="1"/>
    </location>
</feature>
<evidence type="ECO:0000313" key="5">
    <source>
        <dbReference type="Proteomes" id="UP000002640"/>
    </source>
</evidence>
<keyword evidence="1" id="KW-0677">Repeat</keyword>
<dbReference type="InterPro" id="IPR036770">
    <property type="entry name" value="Ankyrin_rpt-contain_sf"/>
</dbReference>
<dbReference type="PANTHER" id="PTHR24166:SF48">
    <property type="entry name" value="PROTEIN VAPYRIN"/>
    <property type="match status" value="1"/>
</dbReference>
<protein>
    <submittedName>
        <fullName evidence="4">Uncharacterized protein</fullName>
    </submittedName>
</protein>
<dbReference type="SMR" id="G5A105"/>
<dbReference type="InterPro" id="IPR050889">
    <property type="entry name" value="Dendritic_Spine_Reg/Scaffold"/>
</dbReference>
<evidence type="ECO:0000256" key="2">
    <source>
        <dbReference type="ARBA" id="ARBA00023043"/>
    </source>
</evidence>
<feature type="non-terminal residue" evidence="4">
    <location>
        <position position="132"/>
    </location>
</feature>
<dbReference type="PROSITE" id="PS50297">
    <property type="entry name" value="ANK_REP_REGION"/>
    <property type="match status" value="2"/>
</dbReference>
<dbReference type="PANTHER" id="PTHR24166">
    <property type="entry name" value="ROLLING PEBBLES, ISOFORM B"/>
    <property type="match status" value="1"/>
</dbReference>
<dbReference type="Proteomes" id="UP000002640">
    <property type="component" value="Unassembled WGS sequence"/>
</dbReference>
<reference evidence="4 5" key="1">
    <citation type="journal article" date="2006" name="Science">
        <title>Phytophthora genome sequences uncover evolutionary origins and mechanisms of pathogenesis.</title>
        <authorList>
            <person name="Tyler B.M."/>
            <person name="Tripathy S."/>
            <person name="Zhang X."/>
            <person name="Dehal P."/>
            <person name="Jiang R.H."/>
            <person name="Aerts A."/>
            <person name="Arredondo F.D."/>
            <person name="Baxter L."/>
            <person name="Bensasson D."/>
            <person name="Beynon J.L."/>
            <person name="Chapman J."/>
            <person name="Damasceno C.M."/>
            <person name="Dorrance A.E."/>
            <person name="Dou D."/>
            <person name="Dickerman A.W."/>
            <person name="Dubchak I.L."/>
            <person name="Garbelotto M."/>
            <person name="Gijzen M."/>
            <person name="Gordon S.G."/>
            <person name="Govers F."/>
            <person name="Grunwald N.J."/>
            <person name="Huang W."/>
            <person name="Ivors K.L."/>
            <person name="Jones R.W."/>
            <person name="Kamoun S."/>
            <person name="Krampis K."/>
            <person name="Lamour K.H."/>
            <person name="Lee M.K."/>
            <person name="McDonald W.H."/>
            <person name="Medina M."/>
            <person name="Meijer H.J."/>
            <person name="Nordberg E.K."/>
            <person name="Maclean D.J."/>
            <person name="Ospina-Giraldo M.D."/>
            <person name="Morris P.F."/>
            <person name="Phuntumart V."/>
            <person name="Putnam N.H."/>
            <person name="Rash S."/>
            <person name="Rose J.K."/>
            <person name="Sakihama Y."/>
            <person name="Salamov A.A."/>
            <person name="Savidor A."/>
            <person name="Scheuring C.F."/>
            <person name="Smith B.M."/>
            <person name="Sobral B.W."/>
            <person name="Terry A."/>
            <person name="Torto-Alalibo T.A."/>
            <person name="Win J."/>
            <person name="Xu Z."/>
            <person name="Zhang H."/>
            <person name="Grigoriev I.V."/>
            <person name="Rokhsar D.S."/>
            <person name="Boore J.L."/>
        </authorList>
    </citation>
    <scope>NUCLEOTIDE SEQUENCE [LARGE SCALE GENOMIC DNA]</scope>
    <source>
        <strain evidence="4 5">P6497</strain>
    </source>
</reference>
<dbReference type="SMART" id="SM00248">
    <property type="entry name" value="ANK"/>
    <property type="match status" value="2"/>
</dbReference>
<dbReference type="KEGG" id="psoj:PHYSODRAFT_436245"/>
<sequence>AAMNGHLEVVETLVDNDAADEDGKTPLWLAARNGHTEVAEWLREMGATEGSDAPTRIDVDALKVPVEYGADANAQDSTGQTPLMLAAQKGDSEAVALLLSCGVDVDIRDKTRQTALGYASINGHRRVHELIL</sequence>
<dbReference type="InParanoid" id="G5A105"/>
<dbReference type="PRINTS" id="PR01415">
    <property type="entry name" value="ANKYRIN"/>
</dbReference>
<feature type="repeat" description="ANK" evidence="3">
    <location>
        <begin position="22"/>
        <end position="47"/>
    </location>
</feature>
<evidence type="ECO:0000256" key="1">
    <source>
        <dbReference type="ARBA" id="ARBA00022737"/>
    </source>
</evidence>
<keyword evidence="5" id="KW-1185">Reference proteome</keyword>
<dbReference type="InterPro" id="IPR002110">
    <property type="entry name" value="Ankyrin_rpt"/>
</dbReference>
<dbReference type="PROSITE" id="PS50088">
    <property type="entry name" value="ANK_REPEAT"/>
    <property type="match status" value="2"/>
</dbReference>
<keyword evidence="2 3" id="KW-0040">ANK repeat</keyword>
<feature type="repeat" description="ANK" evidence="3">
    <location>
        <begin position="78"/>
        <end position="110"/>
    </location>
</feature>
<dbReference type="RefSeq" id="XP_009534182.1">
    <property type="nucleotide sequence ID" value="XM_009535887.1"/>
</dbReference>
<name>G5A105_PHYSP</name>
<dbReference type="Pfam" id="PF12796">
    <property type="entry name" value="Ank_2"/>
    <property type="match status" value="2"/>
</dbReference>
<dbReference type="EMBL" id="JH159158">
    <property type="protein sequence ID" value="EGZ11437.1"/>
    <property type="molecule type" value="Genomic_DNA"/>
</dbReference>
<evidence type="ECO:0000313" key="4">
    <source>
        <dbReference type="EMBL" id="EGZ11437.1"/>
    </source>
</evidence>
<organism evidence="4 5">
    <name type="scientific">Phytophthora sojae (strain P6497)</name>
    <name type="common">Soybean stem and root rot agent</name>
    <name type="synonym">Phytophthora megasperma f. sp. glycines</name>
    <dbReference type="NCBI Taxonomy" id="1094619"/>
    <lineage>
        <taxon>Eukaryota</taxon>
        <taxon>Sar</taxon>
        <taxon>Stramenopiles</taxon>
        <taxon>Oomycota</taxon>
        <taxon>Peronosporomycetes</taxon>
        <taxon>Peronosporales</taxon>
        <taxon>Peronosporaceae</taxon>
        <taxon>Phytophthora</taxon>
    </lineage>
</organism>
<accession>G5A105</accession>
<dbReference type="AlphaFoldDB" id="G5A105"/>
<dbReference type="GeneID" id="20652519"/>